<dbReference type="EC" id="3.6.-.-" evidence="4"/>
<dbReference type="CDD" id="cd02883">
    <property type="entry name" value="NUDIX_Hydrolase"/>
    <property type="match status" value="1"/>
</dbReference>
<name>A0ABW9IX57_STRGJ</name>
<evidence type="ECO:0000313" key="4">
    <source>
        <dbReference type="EMBL" id="MFM9652627.1"/>
    </source>
</evidence>
<dbReference type="EMBL" id="JBJVNE010000031">
    <property type="protein sequence ID" value="MFM9652627.1"/>
    <property type="molecule type" value="Genomic_DNA"/>
</dbReference>
<dbReference type="SUPFAM" id="SSF55811">
    <property type="entry name" value="Nudix"/>
    <property type="match status" value="1"/>
</dbReference>
<reference evidence="4 5" key="1">
    <citation type="submission" date="2024-12" db="EMBL/GenBank/DDBJ databases">
        <title>Forecasting of Potato common scab and diversities of Pathogenic streptomyces spp. in china.</title>
        <authorList>
            <person name="Handique U."/>
            <person name="Wu J."/>
        </authorList>
    </citation>
    <scope>NUCLEOTIDE SEQUENCE [LARGE SCALE GENOMIC DNA]</scope>
    <source>
        <strain evidence="4 5">ZRIMU1585</strain>
    </source>
</reference>
<protein>
    <submittedName>
        <fullName evidence="4">NUDIX hydrolase</fullName>
        <ecNumber evidence="4">3.6.-.-</ecNumber>
    </submittedName>
</protein>
<dbReference type="Proteomes" id="UP001631993">
    <property type="component" value="Unassembled WGS sequence"/>
</dbReference>
<dbReference type="InterPro" id="IPR000086">
    <property type="entry name" value="NUDIX_hydrolase_dom"/>
</dbReference>
<sequence>MTNTPTPAPFSRIKIRTGALVFCGDDVALIRRDRTDSTHYTPPGGNVEDGEDLDVALARELDEELGLDTALAEGGDLVWVVDQRVTRPGPTPPPRKLHLIYRFHISPELRATLAEQELDELPDGSHEVGVIEWIDYRKTAELPIFPPIGPALAALADPRAAVANAALDAVTDENYTWLSPPKAGEDASGRGFRPRSTGSRLATPMPRQRPPTGEDPNGPSLLLAR</sequence>
<evidence type="ECO:0000256" key="2">
    <source>
        <dbReference type="SAM" id="MobiDB-lite"/>
    </source>
</evidence>
<dbReference type="RefSeq" id="WP_369276711.1">
    <property type="nucleotide sequence ID" value="NZ_JBJVMW010000032.1"/>
</dbReference>
<dbReference type="InterPro" id="IPR015797">
    <property type="entry name" value="NUDIX_hydrolase-like_dom_sf"/>
</dbReference>
<evidence type="ECO:0000256" key="1">
    <source>
        <dbReference type="ARBA" id="ARBA00022801"/>
    </source>
</evidence>
<accession>A0ABW9IX57</accession>
<dbReference type="InterPro" id="IPR020084">
    <property type="entry name" value="NUDIX_hydrolase_CS"/>
</dbReference>
<dbReference type="PANTHER" id="PTHR43736:SF2">
    <property type="entry name" value="MUTT_NUDIX FAMILY PROTEIN"/>
    <property type="match status" value="1"/>
</dbReference>
<feature type="region of interest" description="Disordered" evidence="2">
    <location>
        <begin position="178"/>
        <end position="225"/>
    </location>
</feature>
<dbReference type="GO" id="GO:0016787">
    <property type="term" value="F:hydrolase activity"/>
    <property type="evidence" value="ECO:0007669"/>
    <property type="project" value="UniProtKB-KW"/>
</dbReference>
<organism evidence="4 5">
    <name type="scientific">Streptomyces galilaeus</name>
    <dbReference type="NCBI Taxonomy" id="33899"/>
    <lineage>
        <taxon>Bacteria</taxon>
        <taxon>Bacillati</taxon>
        <taxon>Actinomycetota</taxon>
        <taxon>Actinomycetes</taxon>
        <taxon>Kitasatosporales</taxon>
        <taxon>Streptomycetaceae</taxon>
        <taxon>Streptomyces</taxon>
    </lineage>
</organism>
<dbReference type="PANTHER" id="PTHR43736">
    <property type="entry name" value="ADP-RIBOSE PYROPHOSPHATASE"/>
    <property type="match status" value="1"/>
</dbReference>
<keyword evidence="1 4" id="KW-0378">Hydrolase</keyword>
<proteinExistence type="predicted"/>
<dbReference type="PROSITE" id="PS51462">
    <property type="entry name" value="NUDIX"/>
    <property type="match status" value="1"/>
</dbReference>
<feature type="domain" description="Nudix hydrolase" evidence="3">
    <location>
        <begin position="5"/>
        <end position="156"/>
    </location>
</feature>
<comment type="caution">
    <text evidence="4">The sequence shown here is derived from an EMBL/GenBank/DDBJ whole genome shotgun (WGS) entry which is preliminary data.</text>
</comment>
<dbReference type="Gene3D" id="3.90.79.10">
    <property type="entry name" value="Nucleoside Triphosphate Pyrophosphohydrolase"/>
    <property type="match status" value="1"/>
</dbReference>
<evidence type="ECO:0000259" key="3">
    <source>
        <dbReference type="PROSITE" id="PS51462"/>
    </source>
</evidence>
<dbReference type="PROSITE" id="PS00893">
    <property type="entry name" value="NUDIX_BOX"/>
    <property type="match status" value="1"/>
</dbReference>
<keyword evidence="5" id="KW-1185">Reference proteome</keyword>
<dbReference type="Pfam" id="PF00293">
    <property type="entry name" value="NUDIX"/>
    <property type="match status" value="1"/>
</dbReference>
<evidence type="ECO:0000313" key="5">
    <source>
        <dbReference type="Proteomes" id="UP001631993"/>
    </source>
</evidence>
<gene>
    <name evidence="4" type="ORF">ACKI1S_41775</name>
</gene>